<dbReference type="GO" id="GO:0004519">
    <property type="term" value="F:endonuclease activity"/>
    <property type="evidence" value="ECO:0007669"/>
    <property type="project" value="UniProtKB-KW"/>
</dbReference>
<dbReference type="CDD" id="cd00085">
    <property type="entry name" value="HNHc"/>
    <property type="match status" value="1"/>
</dbReference>
<reference evidence="2" key="1">
    <citation type="submission" date="2018-03" db="EMBL/GenBank/DDBJ databases">
        <title>Genomic analysis of the strain SH-1 isolated from shrimp intestine.</title>
        <authorList>
            <person name="Kim Y.-S."/>
            <person name="Kim S.-E."/>
            <person name="Kim K.-H."/>
        </authorList>
    </citation>
    <scope>NUCLEOTIDE SEQUENCE [LARGE SCALE GENOMIC DNA]</scope>
    <source>
        <strain evidence="2">SH-1</strain>
    </source>
</reference>
<gene>
    <name evidence="1" type="ORF">C6Y53_09565</name>
</gene>
<dbReference type="Proteomes" id="UP000237655">
    <property type="component" value="Chromosome"/>
</dbReference>
<keyword evidence="1" id="KW-0540">Nuclease</keyword>
<keyword evidence="1" id="KW-0378">Hydrolase</keyword>
<dbReference type="KEGG" id="thas:C6Y53_09565"/>
<proteinExistence type="predicted"/>
<name>A0A2S0MQ10_9RHOB</name>
<accession>A0A2S0MQ10</accession>
<evidence type="ECO:0000313" key="2">
    <source>
        <dbReference type="Proteomes" id="UP000237655"/>
    </source>
</evidence>
<dbReference type="EMBL" id="CP027665">
    <property type="protein sequence ID" value="AVO37926.1"/>
    <property type="molecule type" value="Genomic_DNA"/>
</dbReference>
<keyword evidence="2" id="KW-1185">Reference proteome</keyword>
<protein>
    <submittedName>
        <fullName evidence="1">HNH endonuclease</fullName>
    </submittedName>
</protein>
<dbReference type="AlphaFoldDB" id="A0A2S0MQ10"/>
<dbReference type="RefSeq" id="WP_106472244.1">
    <property type="nucleotide sequence ID" value="NZ_CP027665.1"/>
</dbReference>
<keyword evidence="1" id="KW-0255">Endonuclease</keyword>
<organism evidence="1 2">
    <name type="scientific">Pukyongiella litopenaei</name>
    <dbReference type="NCBI Taxonomy" id="2605946"/>
    <lineage>
        <taxon>Bacteria</taxon>
        <taxon>Pseudomonadati</taxon>
        <taxon>Pseudomonadota</taxon>
        <taxon>Alphaproteobacteria</taxon>
        <taxon>Rhodobacterales</taxon>
        <taxon>Paracoccaceae</taxon>
        <taxon>Pukyongiella</taxon>
    </lineage>
</organism>
<sequence>MSDLQTCLFPELPLPDAVELHRRRNARAQQTYRDNPASAPKIAARLQVAQAIQRGELERADLCGDCGMRRRTEGHHVNYARPLDVIWLCRTCHMARHRNSRSLAGQLALPLEEALSMRSDDDQGPRAWERLTMTGELLALCERAGWNMAATLEAAGANDCALPGAPHDLVRTAILEALGARLGNIGHHHIRPGAFLSPNELSGALGVSEAIADALVLALLDLGVLEFGPPQRIAPWIWWRAVAAMRGELERC</sequence>
<dbReference type="InterPro" id="IPR003615">
    <property type="entry name" value="HNH_nuc"/>
</dbReference>
<evidence type="ECO:0000313" key="1">
    <source>
        <dbReference type="EMBL" id="AVO37926.1"/>
    </source>
</evidence>